<name>A0ABW3U3J7_9GAMM</name>
<dbReference type="Pfam" id="PF08798">
    <property type="entry name" value="CRISPR_assoc"/>
    <property type="match status" value="1"/>
</dbReference>
<dbReference type="CDD" id="cd09727">
    <property type="entry name" value="Cas6_I-E"/>
    <property type="match status" value="1"/>
</dbReference>
<organism evidence="1 2">
    <name type="scientific">Microbulbifer celer</name>
    <dbReference type="NCBI Taxonomy" id="435905"/>
    <lineage>
        <taxon>Bacteria</taxon>
        <taxon>Pseudomonadati</taxon>
        <taxon>Pseudomonadota</taxon>
        <taxon>Gammaproteobacteria</taxon>
        <taxon>Cellvibrionales</taxon>
        <taxon>Microbulbiferaceae</taxon>
        <taxon>Microbulbifer</taxon>
    </lineage>
</organism>
<dbReference type="Gene3D" id="3.30.70.1200">
    <property type="entry name" value="Crispr-associated protein, domain 1"/>
    <property type="match status" value="1"/>
</dbReference>
<evidence type="ECO:0000313" key="2">
    <source>
        <dbReference type="Proteomes" id="UP001597264"/>
    </source>
</evidence>
<dbReference type="SUPFAM" id="SSF117987">
    <property type="entry name" value="CRISPR-associated protein"/>
    <property type="match status" value="2"/>
</dbReference>
<dbReference type="Proteomes" id="UP001597264">
    <property type="component" value="Unassembled WGS sequence"/>
</dbReference>
<gene>
    <name evidence="1" type="primary">cas6e</name>
    <name evidence="1" type="ORF">ACFQ2X_00860</name>
</gene>
<dbReference type="InterPro" id="IPR010179">
    <property type="entry name" value="CRISPR-assoc_prot_Cse3"/>
</dbReference>
<sequence length="204" mass="22416">MHLTKLTLDPSSAQARRDLGDAYEMHRTLVRAFALDEHSAPPRFLWRMEVGGNAWAMPVVLVQSVAEANWSVLADQPNYLQKPVESKLIALEQLVESGNSYRFRLQANPTVTRCGKRYGLVGEADQLAWLQRQGERHGFDLSTVLVAASDVLSSRKGSARISVRRTCFEGVLQVNNTETFSRALMAGIGPAKAFGCGLLSVAPC</sequence>
<reference evidence="2" key="1">
    <citation type="journal article" date="2019" name="Int. J. Syst. Evol. Microbiol.">
        <title>The Global Catalogue of Microorganisms (GCM) 10K type strain sequencing project: providing services to taxonomists for standard genome sequencing and annotation.</title>
        <authorList>
            <consortium name="The Broad Institute Genomics Platform"/>
            <consortium name="The Broad Institute Genome Sequencing Center for Infectious Disease"/>
            <person name="Wu L."/>
            <person name="Ma J."/>
        </authorList>
    </citation>
    <scope>NUCLEOTIDE SEQUENCE [LARGE SCALE GENOMIC DNA]</scope>
    <source>
        <strain evidence="2">CCUG 54356</strain>
    </source>
</reference>
<dbReference type="NCBIfam" id="TIGR01907">
    <property type="entry name" value="casE_Cse3"/>
    <property type="match status" value="1"/>
</dbReference>
<comment type="caution">
    <text evidence="1">The sequence shown here is derived from an EMBL/GenBank/DDBJ whole genome shotgun (WGS) entry which is preliminary data.</text>
</comment>
<dbReference type="EMBL" id="JBHTLR010000003">
    <property type="protein sequence ID" value="MFD1215135.1"/>
    <property type="molecule type" value="Genomic_DNA"/>
</dbReference>
<dbReference type="SMART" id="SM01101">
    <property type="entry name" value="CRISPR_assoc"/>
    <property type="match status" value="1"/>
</dbReference>
<dbReference type="RefSeq" id="WP_230435466.1">
    <property type="nucleotide sequence ID" value="NZ_CP087715.1"/>
</dbReference>
<dbReference type="Gene3D" id="3.30.70.1210">
    <property type="entry name" value="Crispr-associated protein, domain 2"/>
    <property type="match status" value="1"/>
</dbReference>
<proteinExistence type="predicted"/>
<evidence type="ECO:0000313" key="1">
    <source>
        <dbReference type="EMBL" id="MFD1215135.1"/>
    </source>
</evidence>
<protein>
    <submittedName>
        <fullName evidence="1">Type I-E CRISPR-associated protein Cas6/Cse3/CasE</fullName>
    </submittedName>
</protein>
<keyword evidence="2" id="KW-1185">Reference proteome</keyword>
<accession>A0ABW3U3J7</accession>